<name>A0A1X1EY46_PANCY</name>
<sequence length="423" mass="46052">MMQPSLLKRRHGFKLVVIVYDVGSASAATICAAAARVYDLLFLCDCALKYVKETFSSIAQFAPTLDTTGHTESDITQVLRELAPDGIVTFSEYRLAQVSRYAEALALSGHSAGVIEKLTDKYQQRQALALAGVPSTKSVIVGDSPQQVAAQTGLPAVLKPRNGAGSLHTYLVHSVEELSEKVQQLHASGEYVLEAYLQGNPDAAGEGWGDYVSVESLHLPGHTQQVCITGKFPLVSAFRETGMVIPHTLSPSLEESIFTLERAAINALGIEQGITHTEIKLTQDGPKIIEINGRLGGFLPEIIKRNSGTNLVLAALDLSVGTFPRVNPVNRERVTYQFFITPQAGVCGEFMHLAGVDHIARLPGVVHVEQRVRRGEHVDWRTGTQSLMAIVYGSSPNHRDVMNTVNEVRNLCNAEFMLDDARQ</sequence>
<gene>
    <name evidence="6" type="ORF">HA50_16995</name>
</gene>
<dbReference type="Gene3D" id="3.30.470.20">
    <property type="entry name" value="ATP-grasp fold, B domain"/>
    <property type="match status" value="1"/>
</dbReference>
<dbReference type="PANTHER" id="PTHR43585:SF2">
    <property type="entry name" value="ATP-GRASP ENZYME FSQD"/>
    <property type="match status" value="1"/>
</dbReference>
<dbReference type="AlphaFoldDB" id="A0A1X1EY46"/>
<dbReference type="Proteomes" id="UP000193749">
    <property type="component" value="Unassembled WGS sequence"/>
</dbReference>
<dbReference type="RefSeq" id="WP_084876774.1">
    <property type="nucleotide sequence ID" value="NZ_JAGGMY010000001.1"/>
</dbReference>
<organism evidence="6 7">
    <name type="scientific">Pantoea cypripedii</name>
    <name type="common">Pectobacterium cypripedii</name>
    <name type="synonym">Erwinia cypripedii</name>
    <dbReference type="NCBI Taxonomy" id="55209"/>
    <lineage>
        <taxon>Bacteria</taxon>
        <taxon>Pseudomonadati</taxon>
        <taxon>Pseudomonadota</taxon>
        <taxon>Gammaproteobacteria</taxon>
        <taxon>Enterobacterales</taxon>
        <taxon>Erwiniaceae</taxon>
        <taxon>Pantoea</taxon>
    </lineage>
</organism>
<evidence type="ECO:0000313" key="7">
    <source>
        <dbReference type="Proteomes" id="UP000193749"/>
    </source>
</evidence>
<dbReference type="EMBL" id="MLJI01000001">
    <property type="protein sequence ID" value="ORM94950.1"/>
    <property type="molecule type" value="Genomic_DNA"/>
</dbReference>
<dbReference type="GO" id="GO:0005524">
    <property type="term" value="F:ATP binding"/>
    <property type="evidence" value="ECO:0007669"/>
    <property type="project" value="UniProtKB-UniRule"/>
</dbReference>
<evidence type="ECO:0000256" key="2">
    <source>
        <dbReference type="ARBA" id="ARBA00022741"/>
    </source>
</evidence>
<dbReference type="PROSITE" id="PS50975">
    <property type="entry name" value="ATP_GRASP"/>
    <property type="match status" value="1"/>
</dbReference>
<dbReference type="GO" id="GO:0046872">
    <property type="term" value="F:metal ion binding"/>
    <property type="evidence" value="ECO:0007669"/>
    <property type="project" value="InterPro"/>
</dbReference>
<comment type="caution">
    <text evidence="6">The sequence shown here is derived from an EMBL/GenBank/DDBJ whole genome shotgun (WGS) entry which is preliminary data.</text>
</comment>
<keyword evidence="7" id="KW-1185">Reference proteome</keyword>
<evidence type="ECO:0000256" key="1">
    <source>
        <dbReference type="ARBA" id="ARBA00022598"/>
    </source>
</evidence>
<keyword evidence="1" id="KW-0436">Ligase</keyword>
<dbReference type="STRING" id="55209.HA50_16995"/>
<feature type="domain" description="ATP-grasp" evidence="5">
    <location>
        <begin position="125"/>
        <end position="320"/>
    </location>
</feature>
<evidence type="ECO:0000259" key="5">
    <source>
        <dbReference type="PROSITE" id="PS50975"/>
    </source>
</evidence>
<dbReference type="OrthoDB" id="24041at2"/>
<reference evidence="6 7" key="1">
    <citation type="journal article" date="2017" name="Antonie Van Leeuwenhoek">
        <title>Phylogenomic resolution of the bacterial genus Pantoea and its relationship with Erwinia and Tatumella.</title>
        <authorList>
            <person name="Palmer M."/>
            <person name="Steenkamp E.T."/>
            <person name="Coetzee M.P."/>
            <person name="Chan W.Y."/>
            <person name="van Zyl E."/>
            <person name="De Maayer P."/>
            <person name="Coutinho T.A."/>
            <person name="Blom J."/>
            <person name="Smits T.H."/>
            <person name="Duffy B."/>
            <person name="Venter S.N."/>
        </authorList>
    </citation>
    <scope>NUCLEOTIDE SEQUENCE [LARGE SCALE GENOMIC DNA]</scope>
    <source>
        <strain evidence="6 7">LMG 2657</strain>
    </source>
</reference>
<dbReference type="SUPFAM" id="SSF56059">
    <property type="entry name" value="Glutathione synthetase ATP-binding domain-like"/>
    <property type="match status" value="1"/>
</dbReference>
<dbReference type="GO" id="GO:0016874">
    <property type="term" value="F:ligase activity"/>
    <property type="evidence" value="ECO:0007669"/>
    <property type="project" value="UniProtKB-KW"/>
</dbReference>
<dbReference type="InterPro" id="IPR052032">
    <property type="entry name" value="ATP-dep_AA_Ligase"/>
</dbReference>
<keyword evidence="3 4" id="KW-0067">ATP-binding</keyword>
<keyword evidence="2 4" id="KW-0547">Nucleotide-binding</keyword>
<protein>
    <recommendedName>
        <fullName evidence="5">ATP-grasp domain-containing protein</fullName>
    </recommendedName>
</protein>
<dbReference type="Pfam" id="PF13535">
    <property type="entry name" value="ATP-grasp_4"/>
    <property type="match status" value="1"/>
</dbReference>
<accession>A0A1X1EY46</accession>
<dbReference type="PANTHER" id="PTHR43585">
    <property type="entry name" value="FUMIPYRROLE BIOSYNTHESIS PROTEIN C"/>
    <property type="match status" value="1"/>
</dbReference>
<evidence type="ECO:0000313" key="6">
    <source>
        <dbReference type="EMBL" id="ORM94950.1"/>
    </source>
</evidence>
<proteinExistence type="predicted"/>
<evidence type="ECO:0000256" key="3">
    <source>
        <dbReference type="ARBA" id="ARBA00022840"/>
    </source>
</evidence>
<evidence type="ECO:0000256" key="4">
    <source>
        <dbReference type="PROSITE-ProRule" id="PRU00409"/>
    </source>
</evidence>
<dbReference type="InterPro" id="IPR011761">
    <property type="entry name" value="ATP-grasp"/>
</dbReference>